<feature type="transmembrane region" description="Helical" evidence="7">
    <location>
        <begin position="29"/>
        <end position="48"/>
    </location>
</feature>
<dbReference type="EMBL" id="JAIWQS010000001">
    <property type="protein sequence ID" value="KAJ8775039.1"/>
    <property type="molecule type" value="Genomic_DNA"/>
</dbReference>
<dbReference type="GO" id="GO:0005794">
    <property type="term" value="C:Golgi apparatus"/>
    <property type="evidence" value="ECO:0007669"/>
    <property type="project" value="TreeGrafter"/>
</dbReference>
<keyword evidence="3 7" id="KW-0812">Transmembrane</keyword>
<evidence type="ECO:0000313" key="11">
    <source>
        <dbReference type="Proteomes" id="UP001159364"/>
    </source>
</evidence>
<feature type="domain" description="Trichome birefringence-like C-terminal" evidence="8">
    <location>
        <begin position="132"/>
        <end position="416"/>
    </location>
</feature>
<evidence type="ECO:0000259" key="8">
    <source>
        <dbReference type="Pfam" id="PF13839"/>
    </source>
</evidence>
<evidence type="ECO:0008006" key="12">
    <source>
        <dbReference type="Google" id="ProtNLM"/>
    </source>
</evidence>
<evidence type="ECO:0000256" key="5">
    <source>
        <dbReference type="ARBA" id="ARBA00022989"/>
    </source>
</evidence>
<dbReference type="AlphaFoldDB" id="A0AAV8UA66"/>
<dbReference type="Pfam" id="PF13839">
    <property type="entry name" value="PC-Esterase"/>
    <property type="match status" value="1"/>
</dbReference>
<dbReference type="GO" id="GO:0016413">
    <property type="term" value="F:O-acetyltransferase activity"/>
    <property type="evidence" value="ECO:0007669"/>
    <property type="project" value="InterPro"/>
</dbReference>
<dbReference type="PANTHER" id="PTHR32285">
    <property type="entry name" value="PROTEIN TRICHOME BIREFRINGENCE-LIKE 9-RELATED"/>
    <property type="match status" value="1"/>
</dbReference>
<proteinExistence type="inferred from homology"/>
<reference evidence="10 11" key="1">
    <citation type="submission" date="2021-09" db="EMBL/GenBank/DDBJ databases">
        <title>Genomic insights and catalytic innovation underlie evolution of tropane alkaloids biosynthesis.</title>
        <authorList>
            <person name="Wang Y.-J."/>
            <person name="Tian T."/>
            <person name="Huang J.-P."/>
            <person name="Huang S.-X."/>
        </authorList>
    </citation>
    <scope>NUCLEOTIDE SEQUENCE [LARGE SCALE GENOMIC DNA]</scope>
    <source>
        <strain evidence="10">KIB-2018</strain>
        <tissue evidence="10">Leaf</tissue>
    </source>
</reference>
<accession>A0AAV8UA66</accession>
<sequence>MKSSSSSSSFSSFLFYSHKERCLKMGRSVPFLLSSLGLTTIFSLILLFSPNPFKVMPKNDDPDDQKLLLMEPQKVEDNCDLFKGHWIPDLNMVSQYTNSSCVTIPDSKNCFRHGRVDRDFLNWRWKPEKCDLPSFDPHAFLEIVRGKTLAFVGDSVARNHMESLLCLLSKEEAPKDVYKDSEDRNRIWHFPVHDFTLKIIWTKFLVVGEERMTNGSSSGVYDLYLDKIDENWTRELHTIDYVVISDAHWFFRPIYLHVGSEVVACVFCNAPNITDRGVSFALRMAFRAALKHINHCKNCKNIVTMVRTFSPSHFENGAWDTGGNCNRTSPLGDEEINLETTDWELRNMQVEEVETARKEGGQRRRYGVLDITRAMLMRPDGHPSEHWGNKWMRGYNDCVHWCLPGPIDMWSDFLLAVLRKLV</sequence>
<evidence type="ECO:0000256" key="4">
    <source>
        <dbReference type="ARBA" id="ARBA00022968"/>
    </source>
</evidence>
<dbReference type="InterPro" id="IPR026057">
    <property type="entry name" value="TBL_C"/>
</dbReference>
<evidence type="ECO:0000259" key="9">
    <source>
        <dbReference type="Pfam" id="PF14416"/>
    </source>
</evidence>
<keyword evidence="5 7" id="KW-1133">Transmembrane helix</keyword>
<protein>
    <recommendedName>
        <fullName evidence="12">Trichome birefringence-like N-terminal domain-containing protein</fullName>
    </recommendedName>
</protein>
<comment type="similarity">
    <text evidence="2">Belongs to the PC-esterase family. TBL subfamily.</text>
</comment>
<evidence type="ECO:0000313" key="10">
    <source>
        <dbReference type="EMBL" id="KAJ8775039.1"/>
    </source>
</evidence>
<feature type="domain" description="Trichome birefringence-like N-terminal" evidence="9">
    <location>
        <begin position="78"/>
        <end position="131"/>
    </location>
</feature>
<gene>
    <name evidence="10" type="ORF">K2173_020043</name>
</gene>
<name>A0AAV8UA66_9ROSI</name>
<keyword evidence="6 7" id="KW-0472">Membrane</keyword>
<comment type="caution">
    <text evidence="10">The sequence shown here is derived from an EMBL/GenBank/DDBJ whole genome shotgun (WGS) entry which is preliminary data.</text>
</comment>
<dbReference type="InterPro" id="IPR025846">
    <property type="entry name" value="TBL_N"/>
</dbReference>
<dbReference type="InterPro" id="IPR029962">
    <property type="entry name" value="TBL"/>
</dbReference>
<dbReference type="Proteomes" id="UP001159364">
    <property type="component" value="Linkage Group LG01"/>
</dbReference>
<evidence type="ECO:0000256" key="1">
    <source>
        <dbReference type="ARBA" id="ARBA00004167"/>
    </source>
</evidence>
<keyword evidence="4" id="KW-0735">Signal-anchor</keyword>
<evidence type="ECO:0000256" key="6">
    <source>
        <dbReference type="ARBA" id="ARBA00023136"/>
    </source>
</evidence>
<dbReference type="PANTHER" id="PTHR32285:SF28">
    <property type="entry name" value="XYLOGLUCAN O-ACETYLTRANSFERASE 2"/>
    <property type="match status" value="1"/>
</dbReference>
<organism evidence="10 11">
    <name type="scientific">Erythroxylum novogranatense</name>
    <dbReference type="NCBI Taxonomy" id="1862640"/>
    <lineage>
        <taxon>Eukaryota</taxon>
        <taxon>Viridiplantae</taxon>
        <taxon>Streptophyta</taxon>
        <taxon>Embryophyta</taxon>
        <taxon>Tracheophyta</taxon>
        <taxon>Spermatophyta</taxon>
        <taxon>Magnoliopsida</taxon>
        <taxon>eudicotyledons</taxon>
        <taxon>Gunneridae</taxon>
        <taxon>Pentapetalae</taxon>
        <taxon>rosids</taxon>
        <taxon>fabids</taxon>
        <taxon>Malpighiales</taxon>
        <taxon>Erythroxylaceae</taxon>
        <taxon>Erythroxylum</taxon>
    </lineage>
</organism>
<evidence type="ECO:0000256" key="2">
    <source>
        <dbReference type="ARBA" id="ARBA00007727"/>
    </source>
</evidence>
<keyword evidence="11" id="KW-1185">Reference proteome</keyword>
<evidence type="ECO:0000256" key="3">
    <source>
        <dbReference type="ARBA" id="ARBA00022692"/>
    </source>
</evidence>
<evidence type="ECO:0000256" key="7">
    <source>
        <dbReference type="SAM" id="Phobius"/>
    </source>
</evidence>
<dbReference type="GO" id="GO:0016020">
    <property type="term" value="C:membrane"/>
    <property type="evidence" value="ECO:0007669"/>
    <property type="project" value="UniProtKB-SubCell"/>
</dbReference>
<comment type="subcellular location">
    <subcellularLocation>
        <location evidence="1">Membrane</location>
        <topology evidence="1">Single-pass membrane protein</topology>
    </subcellularLocation>
</comment>
<dbReference type="Pfam" id="PF14416">
    <property type="entry name" value="PMR5N"/>
    <property type="match status" value="1"/>
</dbReference>